<dbReference type="eggNOG" id="ENOG5032R2T">
    <property type="taxonomic scope" value="Bacteria"/>
</dbReference>
<dbReference type="STRING" id="235985.SAMN05414137_110261"/>
<gene>
    <name evidence="2" type="ORF">SAMN05414137_110261</name>
</gene>
<dbReference type="EMBL" id="FOAZ01000010">
    <property type="protein sequence ID" value="SEL62414.1"/>
    <property type="molecule type" value="Genomic_DNA"/>
</dbReference>
<feature type="transmembrane region" description="Helical" evidence="1">
    <location>
        <begin position="207"/>
        <end position="228"/>
    </location>
</feature>
<keyword evidence="1" id="KW-1133">Transmembrane helix</keyword>
<evidence type="ECO:0000313" key="2">
    <source>
        <dbReference type="EMBL" id="SEL62414.1"/>
    </source>
</evidence>
<feature type="transmembrane region" description="Helical" evidence="1">
    <location>
        <begin position="432"/>
        <end position="451"/>
    </location>
</feature>
<reference evidence="3" key="1">
    <citation type="submission" date="2016-10" db="EMBL/GenBank/DDBJ databases">
        <authorList>
            <person name="Varghese N."/>
        </authorList>
    </citation>
    <scope>NUCLEOTIDE SEQUENCE [LARGE SCALE GENOMIC DNA]</scope>
    <source>
        <strain evidence="3">DSM 45096 / BCRC 16803 / CGMCC 4.1857 / CIP 109030 / JCM 12277 / KCTC 19219 / NBRC 100920 / 33214</strain>
    </source>
</reference>
<feature type="transmembrane region" description="Helical" evidence="1">
    <location>
        <begin position="262"/>
        <end position="280"/>
    </location>
</feature>
<evidence type="ECO:0000256" key="1">
    <source>
        <dbReference type="SAM" id="Phobius"/>
    </source>
</evidence>
<dbReference type="AlphaFoldDB" id="A0A1H7RRH6"/>
<feature type="transmembrane region" description="Helical" evidence="1">
    <location>
        <begin position="406"/>
        <end position="425"/>
    </location>
</feature>
<organism evidence="2 3">
    <name type="scientific">Streptacidiphilus jiangxiensis</name>
    <dbReference type="NCBI Taxonomy" id="235985"/>
    <lineage>
        <taxon>Bacteria</taxon>
        <taxon>Bacillati</taxon>
        <taxon>Actinomycetota</taxon>
        <taxon>Actinomycetes</taxon>
        <taxon>Kitasatosporales</taxon>
        <taxon>Streptomycetaceae</taxon>
        <taxon>Streptacidiphilus</taxon>
    </lineage>
</organism>
<dbReference type="Proteomes" id="UP000183015">
    <property type="component" value="Unassembled WGS sequence"/>
</dbReference>
<keyword evidence="3" id="KW-1185">Reference proteome</keyword>
<dbReference type="OrthoDB" id="3696477at2"/>
<protein>
    <submittedName>
        <fullName evidence="2">Uncharacterized protein</fullName>
    </submittedName>
</protein>
<keyword evidence="1" id="KW-0472">Membrane</keyword>
<feature type="transmembrane region" description="Helical" evidence="1">
    <location>
        <begin position="371"/>
        <end position="394"/>
    </location>
</feature>
<evidence type="ECO:0000313" key="3">
    <source>
        <dbReference type="Proteomes" id="UP000183015"/>
    </source>
</evidence>
<name>A0A1H7RRH6_STRJI</name>
<keyword evidence="1" id="KW-0812">Transmembrane</keyword>
<feature type="transmembrane region" description="Helical" evidence="1">
    <location>
        <begin position="233"/>
        <end position="250"/>
    </location>
</feature>
<accession>A0A1H7RRH6</accession>
<proteinExistence type="predicted"/>
<feature type="transmembrane region" description="Helical" evidence="1">
    <location>
        <begin position="457"/>
        <end position="478"/>
    </location>
</feature>
<feature type="transmembrane region" description="Helical" evidence="1">
    <location>
        <begin position="180"/>
        <end position="201"/>
    </location>
</feature>
<dbReference type="RefSeq" id="WP_052439503.1">
    <property type="nucleotide sequence ID" value="NZ_BBPN01000062.1"/>
</dbReference>
<sequence length="482" mass="48601">MSGFVELVRGLRWDPVPAPLPAVVADDPAEEIAARFAPVAAGAVHAWELVAAIEAEGLTDRQIQQRYGRRDAFELGEELFRRAHPEAARPRAEGLPRRVRARLRRGSRASAWGVPVSRSALRGVLFALPGLAFVLAAPPSGGLWCAGSALLFSWSWSQAVAHLGYVRLGRGDREGAAASMARGGVAGVVLCLVVAGVVAPLTGATAAAVGFAVGQALYFASATALLVLGGERALAAALAPVALGAAWLLVARPTGLPGPPGALGPVLVLLSLALAVRAGWRGTGGPASWAGERDRPAVGAEVTVRPREWSGAAQAGAFGLAVAVLTLARIGPATVALTLSMGGAEWFLARCRATTELALGRAGAAGEFRGLVLGALARCLGGYVLLVAGLAWLAEQVWPGSTGPGVPGLAALAAAIWSAQLLQSLGLLPRATLGVCVAAVALVAARVAGVAPGTAQVGVSVAAAAALCALAALAVTTATRHR</sequence>